<evidence type="ECO:0000256" key="2">
    <source>
        <dbReference type="ARBA" id="ARBA00004766"/>
    </source>
</evidence>
<evidence type="ECO:0000256" key="23">
    <source>
        <dbReference type="ARBA" id="ARBA00023268"/>
    </source>
</evidence>
<comment type="similarity">
    <text evidence="7">In the C-terminal section; belongs to the homoserine dehydrogenase family.</text>
</comment>
<evidence type="ECO:0000256" key="10">
    <source>
        <dbReference type="ARBA" id="ARBA00022605"/>
    </source>
</evidence>
<dbReference type="InterPro" id="IPR005106">
    <property type="entry name" value="Asp/hSer_DH_NAD-bd"/>
</dbReference>
<comment type="subunit">
    <text evidence="9">Homotetramer.</text>
</comment>
<evidence type="ECO:0000256" key="24">
    <source>
        <dbReference type="ARBA" id="ARBA00044938"/>
    </source>
</evidence>
<dbReference type="SUPFAM" id="SSF55021">
    <property type="entry name" value="ACT-like"/>
    <property type="match status" value="2"/>
</dbReference>
<evidence type="ECO:0000256" key="11">
    <source>
        <dbReference type="ARBA" id="ARBA00022679"/>
    </source>
</evidence>
<dbReference type="GO" id="GO:0009086">
    <property type="term" value="P:methionine biosynthetic process"/>
    <property type="evidence" value="ECO:0007669"/>
    <property type="project" value="UniProtKB-KW"/>
</dbReference>
<dbReference type="CDD" id="cd04243">
    <property type="entry name" value="AAK_AK-HSDH-like"/>
    <property type="match status" value="1"/>
</dbReference>
<reference evidence="29 30" key="1">
    <citation type="submission" date="2018-03" db="EMBL/GenBank/DDBJ databases">
        <title>Genomic Encyclopedia of Archaeal and Bacterial Type Strains, Phase II (KMG-II): from individual species to whole genera.</title>
        <authorList>
            <person name="Goeker M."/>
        </authorList>
    </citation>
    <scope>NUCLEOTIDE SEQUENCE [LARGE SCALE GENOMIC DNA]</scope>
    <source>
        <strain evidence="29 30">DSM 28229</strain>
    </source>
</reference>
<evidence type="ECO:0000256" key="12">
    <source>
        <dbReference type="ARBA" id="ARBA00022697"/>
    </source>
</evidence>
<comment type="catalytic activity">
    <reaction evidence="25">
        <text>L-aspartate + ATP = 4-phospho-L-aspartate + ADP</text>
        <dbReference type="Rhea" id="RHEA:23776"/>
        <dbReference type="ChEBI" id="CHEBI:29991"/>
        <dbReference type="ChEBI" id="CHEBI:30616"/>
        <dbReference type="ChEBI" id="CHEBI:57535"/>
        <dbReference type="ChEBI" id="CHEBI:456216"/>
        <dbReference type="EC" id="2.7.2.4"/>
    </reaction>
    <physiologicalReaction direction="left-to-right" evidence="25">
        <dbReference type="Rhea" id="RHEA:23777"/>
    </physiologicalReaction>
</comment>
<dbReference type="Pfam" id="PF03447">
    <property type="entry name" value="NAD_binding_3"/>
    <property type="match status" value="1"/>
</dbReference>
<dbReference type="OrthoDB" id="9799110at2"/>
<dbReference type="GO" id="GO:0004072">
    <property type="term" value="F:aspartate kinase activity"/>
    <property type="evidence" value="ECO:0007669"/>
    <property type="project" value="UniProtKB-EC"/>
</dbReference>
<comment type="catalytic activity">
    <reaction evidence="26">
        <text>L-homoserine + NADP(+) = L-aspartate 4-semialdehyde + NADPH + H(+)</text>
        <dbReference type="Rhea" id="RHEA:15761"/>
        <dbReference type="ChEBI" id="CHEBI:15378"/>
        <dbReference type="ChEBI" id="CHEBI:57476"/>
        <dbReference type="ChEBI" id="CHEBI:57783"/>
        <dbReference type="ChEBI" id="CHEBI:58349"/>
        <dbReference type="ChEBI" id="CHEBI:537519"/>
        <dbReference type="EC" id="1.1.1.3"/>
    </reaction>
    <physiologicalReaction direction="right-to-left" evidence="26">
        <dbReference type="Rhea" id="RHEA:15763"/>
    </physiologicalReaction>
</comment>
<dbReference type="InterPro" id="IPR001341">
    <property type="entry name" value="Asp_kinase"/>
</dbReference>
<dbReference type="Gene3D" id="3.40.1160.10">
    <property type="entry name" value="Acetylglutamate kinase-like"/>
    <property type="match status" value="1"/>
</dbReference>
<dbReference type="InterPro" id="IPR018042">
    <property type="entry name" value="Aspartate_kinase_CS"/>
</dbReference>
<evidence type="ECO:0000256" key="13">
    <source>
        <dbReference type="ARBA" id="ARBA00022723"/>
    </source>
</evidence>
<dbReference type="GO" id="GO:0009089">
    <property type="term" value="P:lysine biosynthetic process via diaminopimelate"/>
    <property type="evidence" value="ECO:0007669"/>
    <property type="project" value="UniProtKB-UniPathway"/>
</dbReference>
<evidence type="ECO:0000256" key="3">
    <source>
        <dbReference type="ARBA" id="ARBA00004986"/>
    </source>
</evidence>
<dbReference type="Gene3D" id="3.30.360.10">
    <property type="entry name" value="Dihydrodipicolinate Reductase, domain 2"/>
    <property type="match status" value="1"/>
</dbReference>
<dbReference type="PROSITE" id="PS01042">
    <property type="entry name" value="HOMOSER_DHGENASE"/>
    <property type="match status" value="1"/>
</dbReference>
<evidence type="ECO:0000256" key="8">
    <source>
        <dbReference type="ARBA" id="ARBA00010046"/>
    </source>
</evidence>
<evidence type="ECO:0000256" key="21">
    <source>
        <dbReference type="ARBA" id="ARBA00023154"/>
    </source>
</evidence>
<name>A0A316A5D9_SEDFL</name>
<dbReference type="CDD" id="cd04921">
    <property type="entry name" value="ACT_AKi-HSDH-ThrA-like_1"/>
    <property type="match status" value="1"/>
</dbReference>
<dbReference type="UniPathway" id="UPA00050">
    <property type="reaction ID" value="UER00063"/>
</dbReference>
<dbReference type="Pfam" id="PF00696">
    <property type="entry name" value="AA_kinase"/>
    <property type="match status" value="1"/>
</dbReference>
<evidence type="ECO:0000256" key="15">
    <source>
        <dbReference type="ARBA" id="ARBA00022777"/>
    </source>
</evidence>
<keyword evidence="18" id="KW-0560">Oxidoreductase</keyword>
<evidence type="ECO:0000313" key="29">
    <source>
        <dbReference type="EMBL" id="PWJ44977.1"/>
    </source>
</evidence>
<keyword evidence="11" id="KW-0808">Transferase</keyword>
<accession>A0A316A5D9</accession>
<evidence type="ECO:0000256" key="14">
    <source>
        <dbReference type="ARBA" id="ARBA00022741"/>
    </source>
</evidence>
<comment type="pathway">
    <text evidence="3">Amino-acid biosynthesis; L-methionine biosynthesis via de novo pathway; L-homoserine from L-aspartate: step 1/3.</text>
</comment>
<dbReference type="NCBIfam" id="TIGR00657">
    <property type="entry name" value="asp_kinases"/>
    <property type="match status" value="1"/>
</dbReference>
<dbReference type="InterPro" id="IPR001048">
    <property type="entry name" value="Asp/Glu/Uridylate_kinase"/>
</dbReference>
<keyword evidence="21" id="KW-0457">Lysine biosynthesis</keyword>
<protein>
    <submittedName>
        <fullName evidence="29">Aspartate kinase</fullName>
    </submittedName>
</protein>
<dbReference type="InterPro" id="IPR011147">
    <property type="entry name" value="Bifunc_Aspkin/hSer_DH"/>
</dbReference>
<dbReference type="InterPro" id="IPR045865">
    <property type="entry name" value="ACT-like_dom_sf"/>
</dbReference>
<dbReference type="GO" id="GO:0004412">
    <property type="term" value="F:homoserine dehydrogenase activity"/>
    <property type="evidence" value="ECO:0007669"/>
    <property type="project" value="UniProtKB-EC"/>
</dbReference>
<evidence type="ECO:0000256" key="1">
    <source>
        <dbReference type="ARBA" id="ARBA00001920"/>
    </source>
</evidence>
<comment type="function">
    <text evidence="24">Bifunctional aspartate kinase and homoserine dehydrogenase that catalyzes the first and the third steps toward the synthesis of lysine, methionine and threonine from aspartate.</text>
</comment>
<comment type="pathway">
    <text evidence="2">Amino-acid biosynthesis; L-lysine biosynthesis via DAP pathway; (S)-tetrahydrodipicolinate from L-aspartate: step 1/4.</text>
</comment>
<feature type="domain" description="ACT" evidence="28">
    <location>
        <begin position="319"/>
        <end position="396"/>
    </location>
</feature>
<dbReference type="CDD" id="cd04922">
    <property type="entry name" value="ACT_AKi-HSDH-ThrA_2"/>
    <property type="match status" value="1"/>
</dbReference>
<comment type="catalytic activity">
    <reaction evidence="27">
        <text>L-homoserine + NAD(+) = L-aspartate 4-semialdehyde + NADH + H(+)</text>
        <dbReference type="Rhea" id="RHEA:15757"/>
        <dbReference type="ChEBI" id="CHEBI:15378"/>
        <dbReference type="ChEBI" id="CHEBI:57476"/>
        <dbReference type="ChEBI" id="CHEBI:57540"/>
        <dbReference type="ChEBI" id="CHEBI:57945"/>
        <dbReference type="ChEBI" id="CHEBI:537519"/>
        <dbReference type="EC" id="1.1.1.3"/>
    </reaction>
    <physiologicalReaction direction="right-to-left" evidence="27">
        <dbReference type="Rhea" id="RHEA:15759"/>
    </physiologicalReaction>
</comment>
<keyword evidence="15 29" id="KW-0418">Kinase</keyword>
<dbReference type="RefSeq" id="WP_109616437.1">
    <property type="nucleotide sequence ID" value="NZ_QGDO01000001.1"/>
</dbReference>
<dbReference type="Gene3D" id="3.30.2130.10">
    <property type="entry name" value="VC0802-like"/>
    <property type="match status" value="1"/>
</dbReference>
<dbReference type="InterPro" id="IPR036393">
    <property type="entry name" value="AceGlu_kinase-like_sf"/>
</dbReference>
<dbReference type="UniPathway" id="UPA00034">
    <property type="reaction ID" value="UER00015"/>
</dbReference>
<comment type="pathway">
    <text evidence="6">Amino-acid biosynthesis; L-threonine biosynthesis; L-threonine from L-aspartate: step 1/5.</text>
</comment>
<comment type="similarity">
    <text evidence="8">In the N-terminal section; belongs to the aspartokinase family.</text>
</comment>
<dbReference type="SUPFAM" id="SSF51735">
    <property type="entry name" value="NAD(P)-binding Rossmann-fold domains"/>
    <property type="match status" value="1"/>
</dbReference>
<evidence type="ECO:0000256" key="26">
    <source>
        <dbReference type="ARBA" id="ARBA00048841"/>
    </source>
</evidence>
<evidence type="ECO:0000256" key="4">
    <source>
        <dbReference type="ARBA" id="ARBA00005056"/>
    </source>
</evidence>
<keyword evidence="13" id="KW-0479">Metal-binding</keyword>
<dbReference type="InterPro" id="IPR049638">
    <property type="entry name" value="AK-HD"/>
</dbReference>
<keyword evidence="22" id="KW-0486">Methionine biosynthesis</keyword>
<sequence length="820" mass="89336">MRVLKFGGTSVGSADNIRQTASIIKSYQEKYDTTIVVVSAMSGITNALIEAGKKAAQQDETYKEIHTTIETKHLDTIRSLMEVSEQSSLIAQLKVQLNEIDELLHGIFLIKELSKRVLDMLQSYGERMSSLIIATYLTQEGCPAKAEDARKFIRTDQTFGAAKVNQSYTEDAIQTYFAGVDYTPIVTGFCASDHTGETTTLGRGGSDYTAAIIGGALEAEEIEIWTDVDGIMTTDPRIVKDAFSLDQISYEEAMELSHFGAKVIYPPTILPALEKKIPISIRNTFNPAYPGTMICEESGNEELPIKGISSIKEVHLLTLSGSGLIGIPGVSSRLFSALGNANINVILITQASSEHSITLAVLPEFAEDAEEAITNEFSAEIERGKVDIVHVEESLSVIAVVGENMKHTPGISGKFFSALGKNGINVAAIAQGSSELNISVVIKNSDLKKALNALHEKFFEQDLNTIHLYMIGAGLIGSTLLNQIRQQTEFLQNDQKLKIRLAGLANSKLMKLDEKGLDISLSKEELLKDAEPVDVAQFVDRVKAMNMRNSIIVDCTPTMAVVDHYEDILSNSISITTPNKLANSGSLADYKRYQKAANRRGVKFCYETNVGAGLPVISPLNDLKYSGDQILKIEGILSGTLSYIFNSFDGSVPFAEVVRTAQEKGFTEPDPRDDLNGMDVARKILILAREAGYALEPSDVDVENILPQSCLDAQTVDDFYAELESNADFFENRREQAANEGKVLRFIATLENGQASVNLEAVDQSHPFYHLSGSDNMIAFTTKRYLNEPLIIKGPGAGAEVTAAGVFAEVISIGNYLVNG</sequence>
<keyword evidence="19" id="KW-0520">NAD</keyword>
<dbReference type="PIRSF" id="PIRSF000727">
    <property type="entry name" value="ThrA"/>
    <property type="match status" value="1"/>
</dbReference>
<keyword evidence="10" id="KW-0028">Amino-acid biosynthesis</keyword>
<dbReference type="FunFam" id="3.30.2130.10:FF:000001">
    <property type="entry name" value="Bifunctional aspartokinase/homoserine dehydrogenase"/>
    <property type="match status" value="1"/>
</dbReference>
<evidence type="ECO:0000259" key="28">
    <source>
        <dbReference type="PROSITE" id="PS51671"/>
    </source>
</evidence>
<dbReference type="InterPro" id="IPR002912">
    <property type="entry name" value="ACT_dom"/>
</dbReference>
<feature type="domain" description="ACT" evidence="28">
    <location>
        <begin position="400"/>
        <end position="478"/>
    </location>
</feature>
<evidence type="ECO:0000256" key="22">
    <source>
        <dbReference type="ARBA" id="ARBA00023167"/>
    </source>
</evidence>
<dbReference type="InterPro" id="IPR019811">
    <property type="entry name" value="HDH_CS"/>
</dbReference>
<evidence type="ECO:0000256" key="19">
    <source>
        <dbReference type="ARBA" id="ARBA00023027"/>
    </source>
</evidence>
<dbReference type="PROSITE" id="PS51671">
    <property type="entry name" value="ACT"/>
    <property type="match status" value="2"/>
</dbReference>
<keyword evidence="17" id="KW-0521">NADP</keyword>
<evidence type="ECO:0000256" key="25">
    <source>
        <dbReference type="ARBA" id="ARBA00048561"/>
    </source>
</evidence>
<evidence type="ECO:0000256" key="5">
    <source>
        <dbReference type="ARBA" id="ARBA00005062"/>
    </source>
</evidence>
<dbReference type="Pfam" id="PF22468">
    <property type="entry name" value="ACT_9"/>
    <property type="match status" value="2"/>
</dbReference>
<dbReference type="Proteomes" id="UP000245535">
    <property type="component" value="Unassembled WGS sequence"/>
</dbReference>
<dbReference type="Gene3D" id="3.40.50.720">
    <property type="entry name" value="NAD(P)-binding Rossmann-like Domain"/>
    <property type="match status" value="1"/>
</dbReference>
<dbReference type="GO" id="GO:0050661">
    <property type="term" value="F:NADP binding"/>
    <property type="evidence" value="ECO:0007669"/>
    <property type="project" value="InterPro"/>
</dbReference>
<proteinExistence type="inferred from homology"/>
<dbReference type="SUPFAM" id="SSF53633">
    <property type="entry name" value="Carbamate kinase-like"/>
    <property type="match status" value="1"/>
</dbReference>
<dbReference type="PROSITE" id="PS00324">
    <property type="entry name" value="ASPARTOKINASE"/>
    <property type="match status" value="1"/>
</dbReference>
<dbReference type="NCBIfam" id="NF007003">
    <property type="entry name" value="PRK09466.1"/>
    <property type="match status" value="1"/>
</dbReference>
<dbReference type="EMBL" id="QGDO01000001">
    <property type="protein sequence ID" value="PWJ44977.1"/>
    <property type="molecule type" value="Genomic_DNA"/>
</dbReference>
<dbReference type="SUPFAM" id="SSF55347">
    <property type="entry name" value="Glyceraldehyde-3-phosphate dehydrogenase-like, C-terminal domain"/>
    <property type="match status" value="1"/>
</dbReference>
<evidence type="ECO:0000256" key="27">
    <source>
        <dbReference type="ARBA" id="ARBA00049031"/>
    </source>
</evidence>
<comment type="cofactor">
    <cofactor evidence="1">
        <name>a metal cation</name>
        <dbReference type="ChEBI" id="CHEBI:25213"/>
    </cofactor>
</comment>
<dbReference type="GO" id="GO:0009090">
    <property type="term" value="P:homoserine biosynthetic process"/>
    <property type="evidence" value="ECO:0007669"/>
    <property type="project" value="UniProtKB-ARBA"/>
</dbReference>
<evidence type="ECO:0000256" key="9">
    <source>
        <dbReference type="ARBA" id="ARBA00011881"/>
    </source>
</evidence>
<keyword evidence="12" id="KW-0791">Threonine biosynthesis</keyword>
<dbReference type="GO" id="GO:0009088">
    <property type="term" value="P:threonine biosynthetic process"/>
    <property type="evidence" value="ECO:0007669"/>
    <property type="project" value="UniProtKB-UniPathway"/>
</dbReference>
<dbReference type="GO" id="GO:0046872">
    <property type="term" value="F:metal ion binding"/>
    <property type="evidence" value="ECO:0007669"/>
    <property type="project" value="UniProtKB-KW"/>
</dbReference>
<dbReference type="PANTHER" id="PTHR43070:SF5">
    <property type="entry name" value="HOMOSERINE DEHYDROGENASE"/>
    <property type="match status" value="1"/>
</dbReference>
<comment type="pathway">
    <text evidence="5">Amino-acid biosynthesis; L-methionine biosynthesis via de novo pathway; L-homoserine from L-aspartate: step 3/3.</text>
</comment>
<dbReference type="GO" id="GO:0005524">
    <property type="term" value="F:ATP binding"/>
    <property type="evidence" value="ECO:0007669"/>
    <property type="project" value="UniProtKB-KW"/>
</dbReference>
<organism evidence="29 30">
    <name type="scientific">Sediminitomix flava</name>
    <dbReference type="NCBI Taxonomy" id="379075"/>
    <lineage>
        <taxon>Bacteria</taxon>
        <taxon>Pseudomonadati</taxon>
        <taxon>Bacteroidota</taxon>
        <taxon>Cytophagia</taxon>
        <taxon>Cytophagales</taxon>
        <taxon>Flammeovirgaceae</taxon>
        <taxon>Sediminitomix</taxon>
    </lineage>
</organism>
<dbReference type="FunFam" id="3.30.360.10:FF:000006">
    <property type="entry name" value="Bifunctional aspartokinase/homoserine dehydrogenase"/>
    <property type="match status" value="1"/>
</dbReference>
<dbReference type="InterPro" id="IPR054352">
    <property type="entry name" value="ACT_Aspartokinase"/>
</dbReference>
<keyword evidence="20" id="KW-0915">Sodium</keyword>
<keyword evidence="14" id="KW-0547">Nucleotide-binding</keyword>
<evidence type="ECO:0000313" key="30">
    <source>
        <dbReference type="Proteomes" id="UP000245535"/>
    </source>
</evidence>
<dbReference type="AlphaFoldDB" id="A0A316A5D9"/>
<comment type="pathway">
    <text evidence="4">Amino-acid biosynthesis; L-threonine biosynthesis; L-threonine from L-aspartate: step 3/5.</text>
</comment>
<evidence type="ECO:0000256" key="20">
    <source>
        <dbReference type="ARBA" id="ARBA00023053"/>
    </source>
</evidence>
<evidence type="ECO:0000256" key="18">
    <source>
        <dbReference type="ARBA" id="ARBA00023002"/>
    </source>
</evidence>
<comment type="caution">
    <text evidence="29">The sequence shown here is derived from an EMBL/GenBank/DDBJ whole genome shotgun (WGS) entry which is preliminary data.</text>
</comment>
<evidence type="ECO:0000256" key="17">
    <source>
        <dbReference type="ARBA" id="ARBA00022857"/>
    </source>
</evidence>
<dbReference type="InterPro" id="IPR001342">
    <property type="entry name" value="HDH_cat"/>
</dbReference>
<keyword evidence="30" id="KW-1185">Reference proteome</keyword>
<dbReference type="InterPro" id="IPR036291">
    <property type="entry name" value="NAD(P)-bd_dom_sf"/>
</dbReference>
<dbReference type="PANTHER" id="PTHR43070">
    <property type="match status" value="1"/>
</dbReference>
<dbReference type="NCBIfam" id="NF006959">
    <property type="entry name" value="PRK09436.1"/>
    <property type="match status" value="1"/>
</dbReference>
<keyword evidence="23" id="KW-0511">Multifunctional enzyme</keyword>
<gene>
    <name evidence="29" type="ORF">BC781_1011373</name>
</gene>
<evidence type="ECO:0000256" key="7">
    <source>
        <dbReference type="ARBA" id="ARBA00007952"/>
    </source>
</evidence>
<keyword evidence="16" id="KW-0067">ATP-binding</keyword>
<evidence type="ECO:0000256" key="6">
    <source>
        <dbReference type="ARBA" id="ARBA00005139"/>
    </source>
</evidence>
<evidence type="ECO:0000256" key="16">
    <source>
        <dbReference type="ARBA" id="ARBA00022840"/>
    </source>
</evidence>
<dbReference type="Pfam" id="PF00742">
    <property type="entry name" value="Homoserine_dh"/>
    <property type="match status" value="1"/>
</dbReference>
<dbReference type="UniPathway" id="UPA00051">
    <property type="reaction ID" value="UER00462"/>
</dbReference>